<dbReference type="RefSeq" id="XP_012651132.1">
    <property type="nucleotide sequence ID" value="XM_012795678.1"/>
</dbReference>
<evidence type="ECO:0000313" key="3">
    <source>
        <dbReference type="Proteomes" id="UP000009168"/>
    </source>
</evidence>
<feature type="transmembrane region" description="Helical" evidence="1">
    <location>
        <begin position="77"/>
        <end position="100"/>
    </location>
</feature>
<keyword evidence="1 2" id="KW-0812">Transmembrane</keyword>
<sequence>MNYFYNFFLKALFSFNFLQFRAAMRYQFHQSKNYLHVELSFIQNYCQYFNQYLNLILKNFGQLNYLKFISFGIQQILFSYIQHLKQLGTVLIFLIFLLVIQEDSFMINCHNIYPIDLYMFQFLKYHMYLILNQEMKHLNLR</sequence>
<protein>
    <submittedName>
        <fullName evidence="2">Transmembrane protein, putative</fullName>
    </submittedName>
</protein>
<keyword evidence="3" id="KW-1185">Reference proteome</keyword>
<dbReference type="AlphaFoldDB" id="W7XGZ3"/>
<dbReference type="InParanoid" id="W7XGZ3"/>
<reference evidence="3" key="1">
    <citation type="journal article" date="2006" name="PLoS Biol.">
        <title>Macronuclear genome sequence of the ciliate Tetrahymena thermophila, a model eukaryote.</title>
        <authorList>
            <person name="Eisen J.A."/>
            <person name="Coyne R.S."/>
            <person name="Wu M."/>
            <person name="Wu D."/>
            <person name="Thiagarajan M."/>
            <person name="Wortman J.R."/>
            <person name="Badger J.H."/>
            <person name="Ren Q."/>
            <person name="Amedeo P."/>
            <person name="Jones K.M."/>
            <person name="Tallon L.J."/>
            <person name="Delcher A.L."/>
            <person name="Salzberg S.L."/>
            <person name="Silva J.C."/>
            <person name="Haas B.J."/>
            <person name="Majoros W.H."/>
            <person name="Farzad M."/>
            <person name="Carlton J.M."/>
            <person name="Smith R.K. Jr."/>
            <person name="Garg J."/>
            <person name="Pearlman R.E."/>
            <person name="Karrer K.M."/>
            <person name="Sun L."/>
            <person name="Manning G."/>
            <person name="Elde N.C."/>
            <person name="Turkewitz A.P."/>
            <person name="Asai D.J."/>
            <person name="Wilkes D.E."/>
            <person name="Wang Y."/>
            <person name="Cai H."/>
            <person name="Collins K."/>
            <person name="Stewart B.A."/>
            <person name="Lee S.R."/>
            <person name="Wilamowska K."/>
            <person name="Weinberg Z."/>
            <person name="Ruzzo W.L."/>
            <person name="Wloga D."/>
            <person name="Gaertig J."/>
            <person name="Frankel J."/>
            <person name="Tsao C.-C."/>
            <person name="Gorovsky M.A."/>
            <person name="Keeling P.J."/>
            <person name="Waller R.F."/>
            <person name="Patron N.J."/>
            <person name="Cherry J.M."/>
            <person name="Stover N.A."/>
            <person name="Krieger C.J."/>
            <person name="del Toro C."/>
            <person name="Ryder H.F."/>
            <person name="Williamson S.C."/>
            <person name="Barbeau R.A."/>
            <person name="Hamilton E.P."/>
            <person name="Orias E."/>
        </authorList>
    </citation>
    <scope>NUCLEOTIDE SEQUENCE [LARGE SCALE GENOMIC DNA]</scope>
    <source>
        <strain evidence="3">SB210</strain>
    </source>
</reference>
<dbReference type="Proteomes" id="UP000009168">
    <property type="component" value="Unassembled WGS sequence"/>
</dbReference>
<evidence type="ECO:0000313" key="2">
    <source>
        <dbReference type="EMBL" id="EWS76348.1"/>
    </source>
</evidence>
<gene>
    <name evidence="2" type="ORF">TTHERM_000013269</name>
</gene>
<dbReference type="GeneID" id="24436813"/>
<keyword evidence="1" id="KW-1133">Transmembrane helix</keyword>
<evidence type="ECO:0000256" key="1">
    <source>
        <dbReference type="SAM" id="Phobius"/>
    </source>
</evidence>
<dbReference type="EMBL" id="GG662845">
    <property type="protein sequence ID" value="EWS76348.1"/>
    <property type="molecule type" value="Genomic_DNA"/>
</dbReference>
<name>W7XGZ3_TETTS</name>
<accession>W7XGZ3</accession>
<keyword evidence="1" id="KW-0472">Membrane</keyword>
<organism evidence="2 3">
    <name type="scientific">Tetrahymena thermophila (strain SB210)</name>
    <dbReference type="NCBI Taxonomy" id="312017"/>
    <lineage>
        <taxon>Eukaryota</taxon>
        <taxon>Sar</taxon>
        <taxon>Alveolata</taxon>
        <taxon>Ciliophora</taxon>
        <taxon>Intramacronucleata</taxon>
        <taxon>Oligohymenophorea</taxon>
        <taxon>Hymenostomatida</taxon>
        <taxon>Tetrahymenina</taxon>
        <taxon>Tetrahymenidae</taxon>
        <taxon>Tetrahymena</taxon>
    </lineage>
</organism>
<dbReference type="KEGG" id="tet:TTHERM_000013269"/>
<proteinExistence type="predicted"/>